<keyword evidence="15" id="KW-1185">Reference proteome</keyword>
<feature type="signal peptide" evidence="13">
    <location>
        <begin position="1"/>
        <end position="22"/>
    </location>
</feature>
<evidence type="ECO:0000256" key="1">
    <source>
        <dbReference type="ARBA" id="ARBA00001452"/>
    </source>
</evidence>
<evidence type="ECO:0000313" key="15">
    <source>
        <dbReference type="Proteomes" id="UP001144673"/>
    </source>
</evidence>
<dbReference type="InterPro" id="IPR005198">
    <property type="entry name" value="Glyco_hydro_76"/>
</dbReference>
<organism evidence="14 15">
    <name type="scientific">Akanthomyces muscarius</name>
    <name type="common">Entomopathogenic fungus</name>
    <name type="synonym">Lecanicillium muscarium</name>
    <dbReference type="NCBI Taxonomy" id="2231603"/>
    <lineage>
        <taxon>Eukaryota</taxon>
        <taxon>Fungi</taxon>
        <taxon>Dikarya</taxon>
        <taxon>Ascomycota</taxon>
        <taxon>Pezizomycotina</taxon>
        <taxon>Sordariomycetes</taxon>
        <taxon>Hypocreomycetidae</taxon>
        <taxon>Hypocreales</taxon>
        <taxon>Cordycipitaceae</taxon>
        <taxon>Akanthomyces</taxon>
    </lineage>
</organism>
<comment type="caution">
    <text evidence="14">The sequence shown here is derived from an EMBL/GenBank/DDBJ whole genome shotgun (WGS) entry which is preliminary data.</text>
</comment>
<evidence type="ECO:0000256" key="5">
    <source>
        <dbReference type="ARBA" id="ARBA00022729"/>
    </source>
</evidence>
<accession>A0A9W8UMD2</accession>
<dbReference type="EMBL" id="JAJHUN010000007">
    <property type="protein sequence ID" value="KAJ4154942.1"/>
    <property type="molecule type" value="Genomic_DNA"/>
</dbReference>
<comment type="catalytic activity">
    <reaction evidence="1 10">
        <text>Random hydrolysis of (1-&gt;6)-alpha-D-mannosidic linkages in unbranched (1-&gt;6)-mannans.</text>
        <dbReference type="EC" id="3.2.1.101"/>
    </reaction>
</comment>
<keyword evidence="8" id="KW-0325">Glycoprotein</keyword>
<comment type="similarity">
    <text evidence="3 10">Belongs to the glycosyl hydrolase 76 family.</text>
</comment>
<evidence type="ECO:0000256" key="3">
    <source>
        <dbReference type="ARBA" id="ARBA00009699"/>
    </source>
</evidence>
<feature type="transmembrane region" description="Helical" evidence="12">
    <location>
        <begin position="444"/>
        <end position="467"/>
    </location>
</feature>
<dbReference type="PANTHER" id="PTHR12145:SF36">
    <property type="entry name" value="MANNAN ENDO-1,6-ALPHA-MANNOSIDASE DCW1"/>
    <property type="match status" value="1"/>
</dbReference>
<dbReference type="GO" id="GO:0009272">
    <property type="term" value="P:fungal-type cell wall biogenesis"/>
    <property type="evidence" value="ECO:0007669"/>
    <property type="project" value="TreeGrafter"/>
</dbReference>
<keyword evidence="7 12" id="KW-0472">Membrane</keyword>
<dbReference type="GO" id="GO:0012505">
    <property type="term" value="C:endomembrane system"/>
    <property type="evidence" value="ECO:0007669"/>
    <property type="project" value="UniProtKB-SubCell"/>
</dbReference>
<feature type="chain" id="PRO_5040762890" description="Mannan endo-1,6-alpha-mannosidase" evidence="13">
    <location>
        <begin position="23"/>
        <end position="490"/>
    </location>
</feature>
<dbReference type="AlphaFoldDB" id="A0A9W8UMD2"/>
<name>A0A9W8UMD2_AKAMU</name>
<keyword evidence="12" id="KW-0812">Transmembrane</keyword>
<keyword evidence="5 13" id="KW-0732">Signal</keyword>
<dbReference type="GO" id="GO:0008496">
    <property type="term" value="F:mannan endo-1,6-alpha-mannosidase activity"/>
    <property type="evidence" value="ECO:0007669"/>
    <property type="project" value="UniProtKB-UniRule"/>
</dbReference>
<dbReference type="GeneID" id="80887371"/>
<evidence type="ECO:0000256" key="13">
    <source>
        <dbReference type="SAM" id="SignalP"/>
    </source>
</evidence>
<evidence type="ECO:0000256" key="7">
    <source>
        <dbReference type="ARBA" id="ARBA00023136"/>
    </source>
</evidence>
<comment type="subcellular location">
    <subcellularLocation>
        <location evidence="2">Endomembrane system</location>
    </subcellularLocation>
</comment>
<sequence>MLSIDLILTVMLLLGAAPTSVAQSVYYKVDTSDEIRESSRTLAYDLMSIYKGNQSGQVPGMLPGPPASGTGDYYWWEGGAMMGAYIDYWHLTGDPSYNNVVTQGMLFQAGDNNDYQPRNQTIGLGNDDQGFWAMSAMLAAETRFPNPPEDAPQWLALAQAVWNTQAEPSRWDDTCGGGLRWQRQFFNNGYNYKNAIANGVFFNLGARLARYTGNDTYAQRAEQTWDWLWSVGYIDNQDWHVYDGGHVEHNCTDINRLRMSYNPAVLVQGAAFMYNHTNGDEKWKYRVSTMLDSFFKQFFRDNVIFETDCETRDPPCTTDMLSFKGYCLRWLAVVTQVAPFTRDAILPVLKASARAAVQQCTGEPTGRRCGFYWTGGRFVDPKVDNTTGAGEAMDALAAVSSLLIDKAEAPVRADRGTSKGDPNAGLPGATAGTRRLKRITGADMFGASIVTVLYAMGPMLLFLWICVDETRDADKKKDVEVQQITNSKVP</sequence>
<evidence type="ECO:0000313" key="14">
    <source>
        <dbReference type="EMBL" id="KAJ4154942.1"/>
    </source>
</evidence>
<keyword evidence="9 10" id="KW-0326">Glycosidase</keyword>
<keyword evidence="6 10" id="KW-0378">Hydrolase</keyword>
<dbReference type="PIRSF" id="PIRSF016302">
    <property type="entry name" value="Man_a_manosd"/>
    <property type="match status" value="1"/>
</dbReference>
<dbReference type="SUPFAM" id="SSF48208">
    <property type="entry name" value="Six-hairpin glycosidases"/>
    <property type="match status" value="1"/>
</dbReference>
<gene>
    <name evidence="14" type="ORF">LMH87_000212</name>
</gene>
<dbReference type="Proteomes" id="UP001144673">
    <property type="component" value="Chromosome 6"/>
</dbReference>
<evidence type="ECO:0000256" key="10">
    <source>
        <dbReference type="PIRNR" id="PIRNR016302"/>
    </source>
</evidence>
<dbReference type="RefSeq" id="XP_056055066.1">
    <property type="nucleotide sequence ID" value="XM_056198082.1"/>
</dbReference>
<evidence type="ECO:0000256" key="6">
    <source>
        <dbReference type="ARBA" id="ARBA00022801"/>
    </source>
</evidence>
<keyword evidence="12" id="KW-1133">Transmembrane helix</keyword>
<dbReference type="FunFam" id="1.50.10.20:FF:000006">
    <property type="entry name" value="Mannan endo-1,6-alpha-mannosidase"/>
    <property type="match status" value="1"/>
</dbReference>
<evidence type="ECO:0000256" key="8">
    <source>
        <dbReference type="ARBA" id="ARBA00023180"/>
    </source>
</evidence>
<dbReference type="InterPro" id="IPR014480">
    <property type="entry name" value="Mannan-1_6-alpha_mannosidase"/>
</dbReference>
<evidence type="ECO:0000256" key="11">
    <source>
        <dbReference type="SAM" id="MobiDB-lite"/>
    </source>
</evidence>
<dbReference type="EC" id="3.2.1.101" evidence="4 10"/>
<dbReference type="GO" id="GO:0016052">
    <property type="term" value="P:carbohydrate catabolic process"/>
    <property type="evidence" value="ECO:0007669"/>
    <property type="project" value="InterPro"/>
</dbReference>
<proteinExistence type="inferred from homology"/>
<evidence type="ECO:0000256" key="4">
    <source>
        <dbReference type="ARBA" id="ARBA00012350"/>
    </source>
</evidence>
<dbReference type="Gene3D" id="1.50.10.20">
    <property type="match status" value="1"/>
</dbReference>
<evidence type="ECO:0000256" key="9">
    <source>
        <dbReference type="ARBA" id="ARBA00023295"/>
    </source>
</evidence>
<protein>
    <recommendedName>
        <fullName evidence="4 10">Mannan endo-1,6-alpha-mannosidase</fullName>
        <ecNumber evidence="4 10">3.2.1.101</ecNumber>
    </recommendedName>
</protein>
<dbReference type="Pfam" id="PF03663">
    <property type="entry name" value="Glyco_hydro_76"/>
    <property type="match status" value="1"/>
</dbReference>
<dbReference type="InterPro" id="IPR008928">
    <property type="entry name" value="6-hairpin_glycosidase_sf"/>
</dbReference>
<evidence type="ECO:0000256" key="12">
    <source>
        <dbReference type="SAM" id="Phobius"/>
    </source>
</evidence>
<dbReference type="KEGG" id="amus:LMH87_000212"/>
<feature type="region of interest" description="Disordered" evidence="11">
    <location>
        <begin position="412"/>
        <end position="432"/>
    </location>
</feature>
<evidence type="ECO:0000256" key="2">
    <source>
        <dbReference type="ARBA" id="ARBA00004308"/>
    </source>
</evidence>
<reference evidence="14" key="1">
    <citation type="journal article" date="2023" name="Access Microbiol">
        <title>De-novo genome assembly for Akanthomyces muscarius, a biocontrol agent of insect agricultural pests.</title>
        <authorList>
            <person name="Erdos Z."/>
            <person name="Studholme D.J."/>
            <person name="Raymond B."/>
            <person name="Sharma M."/>
        </authorList>
    </citation>
    <scope>NUCLEOTIDE SEQUENCE</scope>
    <source>
        <strain evidence="14">Ve6</strain>
    </source>
</reference>
<dbReference type="PANTHER" id="PTHR12145">
    <property type="entry name" value="MANNAN ENDO-1,6-ALPHA-MANNOSIDASE DCW1"/>
    <property type="match status" value="1"/>
</dbReference>